<dbReference type="Proteomes" id="UP001194468">
    <property type="component" value="Unassembled WGS sequence"/>
</dbReference>
<evidence type="ECO:0000313" key="2">
    <source>
        <dbReference type="EMBL" id="KAF8432940.1"/>
    </source>
</evidence>
<protein>
    <submittedName>
        <fullName evidence="2">Uncharacterized protein</fullName>
    </submittedName>
</protein>
<feature type="transmembrane region" description="Helical" evidence="1">
    <location>
        <begin position="137"/>
        <end position="162"/>
    </location>
</feature>
<comment type="caution">
    <text evidence="2">The sequence shown here is derived from an EMBL/GenBank/DDBJ whole genome shotgun (WGS) entry which is preliminary data.</text>
</comment>
<sequence length="166" mass="18033">MVKDPEALLAKNFNAHDASQTDPSILAMALITALGLLTSHSNPKVTIFQLSAAVVSFTLIALHSFHSRTLANMEQHPAKHSFVQRLLKYFPLLIFASCWILFLLSVTFTSPKVMTIAVLLVVFASIPIVCGARLPAAVTVGIITLFGLTFFGLVFLVCILPIKLLV</sequence>
<reference evidence="2" key="1">
    <citation type="submission" date="2019-10" db="EMBL/GenBank/DDBJ databases">
        <authorList>
            <consortium name="DOE Joint Genome Institute"/>
            <person name="Kuo A."/>
            <person name="Miyauchi S."/>
            <person name="Kiss E."/>
            <person name="Drula E."/>
            <person name="Kohler A."/>
            <person name="Sanchez-Garcia M."/>
            <person name="Andreopoulos B."/>
            <person name="Barry K.W."/>
            <person name="Bonito G."/>
            <person name="Buee M."/>
            <person name="Carver A."/>
            <person name="Chen C."/>
            <person name="Cichocki N."/>
            <person name="Clum A."/>
            <person name="Culley D."/>
            <person name="Crous P.W."/>
            <person name="Fauchery L."/>
            <person name="Girlanda M."/>
            <person name="Hayes R."/>
            <person name="Keri Z."/>
            <person name="LaButti K."/>
            <person name="Lipzen A."/>
            <person name="Lombard V."/>
            <person name="Magnuson J."/>
            <person name="Maillard F."/>
            <person name="Morin E."/>
            <person name="Murat C."/>
            <person name="Nolan M."/>
            <person name="Ohm R."/>
            <person name="Pangilinan J."/>
            <person name="Pereira M."/>
            <person name="Perotto S."/>
            <person name="Peter M."/>
            <person name="Riley R."/>
            <person name="Sitrit Y."/>
            <person name="Stielow B."/>
            <person name="Szollosi G."/>
            <person name="Zifcakova L."/>
            <person name="Stursova M."/>
            <person name="Spatafora J.W."/>
            <person name="Tedersoo L."/>
            <person name="Vaario L.-M."/>
            <person name="Yamada A."/>
            <person name="Yan M."/>
            <person name="Wang P."/>
            <person name="Xu J."/>
            <person name="Bruns T."/>
            <person name="Baldrian P."/>
            <person name="Vilgalys R."/>
            <person name="Henrissat B."/>
            <person name="Grigoriev I.V."/>
            <person name="Hibbett D."/>
            <person name="Nagy L.G."/>
            <person name="Martin F.M."/>
        </authorList>
    </citation>
    <scope>NUCLEOTIDE SEQUENCE</scope>
    <source>
        <strain evidence="2">BED1</strain>
    </source>
</reference>
<feature type="transmembrane region" description="Helical" evidence="1">
    <location>
        <begin position="86"/>
        <end position="107"/>
    </location>
</feature>
<proteinExistence type="predicted"/>
<evidence type="ECO:0000313" key="3">
    <source>
        <dbReference type="Proteomes" id="UP001194468"/>
    </source>
</evidence>
<keyword evidence="3" id="KW-1185">Reference proteome</keyword>
<keyword evidence="1" id="KW-0812">Transmembrane</keyword>
<dbReference type="AlphaFoldDB" id="A0AAD4BKT0"/>
<gene>
    <name evidence="2" type="ORF">L210DRAFT_3557106</name>
</gene>
<keyword evidence="1" id="KW-1133">Transmembrane helix</keyword>
<dbReference type="EMBL" id="WHUW01000037">
    <property type="protein sequence ID" value="KAF8432940.1"/>
    <property type="molecule type" value="Genomic_DNA"/>
</dbReference>
<name>A0AAD4BKT0_BOLED</name>
<accession>A0AAD4BKT0</accession>
<feature type="transmembrane region" description="Helical" evidence="1">
    <location>
        <begin position="113"/>
        <end position="130"/>
    </location>
</feature>
<feature type="transmembrane region" description="Helical" evidence="1">
    <location>
        <begin position="46"/>
        <end position="65"/>
    </location>
</feature>
<organism evidence="2 3">
    <name type="scientific">Boletus edulis BED1</name>
    <dbReference type="NCBI Taxonomy" id="1328754"/>
    <lineage>
        <taxon>Eukaryota</taxon>
        <taxon>Fungi</taxon>
        <taxon>Dikarya</taxon>
        <taxon>Basidiomycota</taxon>
        <taxon>Agaricomycotina</taxon>
        <taxon>Agaricomycetes</taxon>
        <taxon>Agaricomycetidae</taxon>
        <taxon>Boletales</taxon>
        <taxon>Boletineae</taxon>
        <taxon>Boletaceae</taxon>
        <taxon>Boletoideae</taxon>
        <taxon>Boletus</taxon>
    </lineage>
</organism>
<reference evidence="2" key="2">
    <citation type="journal article" date="2020" name="Nat. Commun.">
        <title>Large-scale genome sequencing of mycorrhizal fungi provides insights into the early evolution of symbiotic traits.</title>
        <authorList>
            <person name="Miyauchi S."/>
            <person name="Kiss E."/>
            <person name="Kuo A."/>
            <person name="Drula E."/>
            <person name="Kohler A."/>
            <person name="Sanchez-Garcia M."/>
            <person name="Morin E."/>
            <person name="Andreopoulos B."/>
            <person name="Barry K.W."/>
            <person name="Bonito G."/>
            <person name="Buee M."/>
            <person name="Carver A."/>
            <person name="Chen C."/>
            <person name="Cichocki N."/>
            <person name="Clum A."/>
            <person name="Culley D."/>
            <person name="Crous P.W."/>
            <person name="Fauchery L."/>
            <person name="Girlanda M."/>
            <person name="Hayes R.D."/>
            <person name="Keri Z."/>
            <person name="LaButti K."/>
            <person name="Lipzen A."/>
            <person name="Lombard V."/>
            <person name="Magnuson J."/>
            <person name="Maillard F."/>
            <person name="Murat C."/>
            <person name="Nolan M."/>
            <person name="Ohm R.A."/>
            <person name="Pangilinan J."/>
            <person name="Pereira M.F."/>
            <person name="Perotto S."/>
            <person name="Peter M."/>
            <person name="Pfister S."/>
            <person name="Riley R."/>
            <person name="Sitrit Y."/>
            <person name="Stielow J.B."/>
            <person name="Szollosi G."/>
            <person name="Zifcakova L."/>
            <person name="Stursova M."/>
            <person name="Spatafora J.W."/>
            <person name="Tedersoo L."/>
            <person name="Vaario L.M."/>
            <person name="Yamada A."/>
            <person name="Yan M."/>
            <person name="Wang P."/>
            <person name="Xu J."/>
            <person name="Bruns T."/>
            <person name="Baldrian P."/>
            <person name="Vilgalys R."/>
            <person name="Dunand C."/>
            <person name="Henrissat B."/>
            <person name="Grigoriev I.V."/>
            <person name="Hibbett D."/>
            <person name="Nagy L.G."/>
            <person name="Martin F.M."/>
        </authorList>
    </citation>
    <scope>NUCLEOTIDE SEQUENCE</scope>
    <source>
        <strain evidence="2">BED1</strain>
    </source>
</reference>
<evidence type="ECO:0000256" key="1">
    <source>
        <dbReference type="SAM" id="Phobius"/>
    </source>
</evidence>
<keyword evidence="1" id="KW-0472">Membrane</keyword>